<dbReference type="PIRSF" id="PIRSF005149">
    <property type="entry name" value="IPC-B_HD"/>
    <property type="match status" value="1"/>
</dbReference>
<feature type="binding site" evidence="19">
    <location>
        <position position="340"/>
    </location>
    <ligand>
        <name>Zn(2+)</name>
        <dbReference type="ChEBI" id="CHEBI:29105"/>
        <label>1</label>
    </ligand>
</feature>
<dbReference type="AlphaFoldDB" id="A0A9P8TT79"/>
<evidence type="ECO:0000256" key="19">
    <source>
        <dbReference type="PIRSR" id="PIRSR005149-1"/>
    </source>
</evidence>
<comment type="caution">
    <text evidence="23">The sequence shown here is derived from an EMBL/GenBank/DDBJ whole genome shotgun (WGS) entry which is preliminary data.</text>
</comment>
<keyword evidence="17 18" id="KW-0275">Fatty acid biosynthesis</keyword>
<proteinExistence type="inferred from homology"/>
<keyword evidence="11 19" id="KW-0862">Zinc</keyword>
<keyword evidence="13 18" id="KW-0560">Oxidoreductase</keyword>
<dbReference type="EC" id="1.-.-.-" evidence="18"/>
<comment type="subcellular location">
    <subcellularLocation>
        <location evidence="1">Endoplasmic reticulum membrane</location>
        <topology evidence="1">Multi-pass membrane protein</topology>
    </subcellularLocation>
</comment>
<name>A0A9P8TT79_WICPI</name>
<keyword evidence="16 18" id="KW-0472">Membrane</keyword>
<comment type="pathway">
    <text evidence="2">Sphingolipid metabolism.</text>
</comment>
<evidence type="ECO:0000256" key="4">
    <source>
        <dbReference type="ARBA" id="ARBA00005747"/>
    </source>
</evidence>
<feature type="transmembrane region" description="Helical" evidence="21">
    <location>
        <begin position="204"/>
        <end position="230"/>
    </location>
</feature>
<evidence type="ECO:0000256" key="5">
    <source>
        <dbReference type="ARBA" id="ARBA00022516"/>
    </source>
</evidence>
<dbReference type="GO" id="GO:0005789">
    <property type="term" value="C:endoplasmic reticulum membrane"/>
    <property type="evidence" value="ECO:0007669"/>
    <property type="project" value="UniProtKB-SubCell"/>
</dbReference>
<keyword evidence="5 18" id="KW-0444">Lipid biosynthesis</keyword>
<keyword evidence="14 18" id="KW-0408">Iron</keyword>
<feature type="binding site" evidence="19">
    <location>
        <position position="263"/>
    </location>
    <ligand>
        <name>Zn(2+)</name>
        <dbReference type="ChEBI" id="CHEBI:29105"/>
        <label>1</label>
    </ligand>
</feature>
<dbReference type="SMART" id="SM01117">
    <property type="entry name" value="Cyt-b5"/>
    <property type="match status" value="1"/>
</dbReference>
<comment type="function">
    <text evidence="18">Ceramide hydroxylase involved in the hydroxylation of sphingolipid-associated very long chain fatty acids. Postulated to hydroxylate the very long chain fatty acid of dihydroceramides and phytoceramides at C-2.</text>
</comment>
<gene>
    <name evidence="23" type="ORF">WICPIJ_000126</name>
</gene>
<keyword evidence="7 21" id="KW-0812">Transmembrane</keyword>
<dbReference type="PANTHER" id="PTHR12863:SF1">
    <property type="entry name" value="FATTY ACID 2-HYDROXYLASE"/>
    <property type="match status" value="1"/>
</dbReference>
<dbReference type="Pfam" id="PF00173">
    <property type="entry name" value="Cyt-b5"/>
    <property type="match status" value="1"/>
</dbReference>
<dbReference type="GO" id="GO:0006633">
    <property type="term" value="P:fatty acid biosynthetic process"/>
    <property type="evidence" value="ECO:0007669"/>
    <property type="project" value="UniProtKB-KW"/>
</dbReference>
<evidence type="ECO:0000256" key="16">
    <source>
        <dbReference type="ARBA" id="ARBA00023136"/>
    </source>
</evidence>
<feature type="binding site" evidence="19">
    <location>
        <position position="321"/>
    </location>
    <ligand>
        <name>Zn(2+)</name>
        <dbReference type="ChEBI" id="CHEBI:29105"/>
        <label>1</label>
    </ligand>
</feature>
<dbReference type="EMBL" id="JAEUBG010000073">
    <property type="protein sequence ID" value="KAH3688881.1"/>
    <property type="molecule type" value="Genomic_DNA"/>
</dbReference>
<feature type="binding site" evidence="19">
    <location>
        <position position="317"/>
    </location>
    <ligand>
        <name>Zn(2+)</name>
        <dbReference type="ChEBI" id="CHEBI:29105"/>
        <label>1</label>
    </ligand>
</feature>
<comment type="pathway">
    <text evidence="3">Lipid metabolism.</text>
</comment>
<evidence type="ECO:0000256" key="1">
    <source>
        <dbReference type="ARBA" id="ARBA00004477"/>
    </source>
</evidence>
<dbReference type="InterPro" id="IPR036400">
    <property type="entry name" value="Cyt_B5-like_heme/steroid_sf"/>
</dbReference>
<organism evidence="23 24">
    <name type="scientific">Wickerhamomyces pijperi</name>
    <name type="common">Yeast</name>
    <name type="synonym">Pichia pijperi</name>
    <dbReference type="NCBI Taxonomy" id="599730"/>
    <lineage>
        <taxon>Eukaryota</taxon>
        <taxon>Fungi</taxon>
        <taxon>Dikarya</taxon>
        <taxon>Ascomycota</taxon>
        <taxon>Saccharomycotina</taxon>
        <taxon>Saccharomycetes</taxon>
        <taxon>Phaffomycetales</taxon>
        <taxon>Wickerhamomycetaceae</taxon>
        <taxon>Wickerhamomyces</taxon>
    </lineage>
</organism>
<feature type="binding site" evidence="19">
    <location>
        <position position="336"/>
    </location>
    <ligand>
        <name>Zn(2+)</name>
        <dbReference type="ChEBI" id="CHEBI:29105"/>
        <label>1</label>
    </ligand>
</feature>
<keyword evidence="24" id="KW-1185">Reference proteome</keyword>
<keyword evidence="15 18" id="KW-0443">Lipid metabolism</keyword>
<keyword evidence="10 18" id="KW-0276">Fatty acid metabolism</keyword>
<feature type="binding site" evidence="19">
    <location>
        <position position="262"/>
    </location>
    <ligand>
        <name>Zn(2+)</name>
        <dbReference type="ChEBI" id="CHEBI:29105"/>
        <label>1</label>
    </ligand>
</feature>
<evidence type="ECO:0000256" key="13">
    <source>
        <dbReference type="ARBA" id="ARBA00023002"/>
    </source>
</evidence>
<dbReference type="Pfam" id="PF04116">
    <property type="entry name" value="FA_hydroxylase"/>
    <property type="match status" value="1"/>
</dbReference>
<feature type="binding site" description="axial binding residue" evidence="20">
    <location>
        <position position="41"/>
    </location>
    <ligand>
        <name>heme</name>
        <dbReference type="ChEBI" id="CHEBI:30413"/>
    </ligand>
    <ligandPart>
        <name>Fe</name>
        <dbReference type="ChEBI" id="CHEBI:18248"/>
    </ligandPart>
</feature>
<evidence type="ECO:0000256" key="10">
    <source>
        <dbReference type="ARBA" id="ARBA00022832"/>
    </source>
</evidence>
<feature type="transmembrane region" description="Helical" evidence="21">
    <location>
        <begin position="296"/>
        <end position="313"/>
    </location>
</feature>
<evidence type="ECO:0000256" key="17">
    <source>
        <dbReference type="ARBA" id="ARBA00023160"/>
    </source>
</evidence>
<reference evidence="23" key="1">
    <citation type="journal article" date="2021" name="Open Biol.">
        <title>Shared evolutionary footprints suggest mitochondrial oxidative damage underlies multiple complex I losses in fungi.</title>
        <authorList>
            <person name="Schikora-Tamarit M.A."/>
            <person name="Marcet-Houben M."/>
            <person name="Nosek J."/>
            <person name="Gabaldon T."/>
        </authorList>
    </citation>
    <scope>NUCLEOTIDE SEQUENCE</scope>
    <source>
        <strain evidence="23">CBS2887</strain>
    </source>
</reference>
<reference evidence="23" key="2">
    <citation type="submission" date="2021-01" db="EMBL/GenBank/DDBJ databases">
        <authorList>
            <person name="Schikora-Tamarit M.A."/>
        </authorList>
    </citation>
    <scope>NUCLEOTIDE SEQUENCE</scope>
    <source>
        <strain evidence="23">CBS2887</strain>
    </source>
</reference>
<evidence type="ECO:0000313" key="23">
    <source>
        <dbReference type="EMBL" id="KAH3688881.1"/>
    </source>
</evidence>
<keyword evidence="12 21" id="KW-1133">Transmembrane helix</keyword>
<dbReference type="FunFam" id="3.10.120.10:FF:000007">
    <property type="entry name" value="Sulfite oxidase, mitochondrial"/>
    <property type="match status" value="1"/>
</dbReference>
<dbReference type="InterPro" id="IPR018506">
    <property type="entry name" value="Cyt_B5_heme-BS"/>
</dbReference>
<evidence type="ECO:0000256" key="6">
    <source>
        <dbReference type="ARBA" id="ARBA00022617"/>
    </source>
</evidence>
<evidence type="ECO:0000256" key="21">
    <source>
        <dbReference type="SAM" id="Phobius"/>
    </source>
</evidence>
<keyword evidence="9 18" id="KW-0256">Endoplasmic reticulum</keyword>
<sequence>MSASLPLYSIEELRKHDKETDVWVSLYNRKIYNVTDFLDEHPGGSGYIMEYAGQDITDILADEATHLHSESTYEILDENYHIGYLATEEEAKKLLTNPNHVVEVKTDEFDSTALGGTPAYEKLSIATDFNTDLQKHKFIDLNKPLLLQVLFADWDKEFYLDQVHRPRHYGKGSAAIFGNFLEPLSLTPWWVIPTLWLPCDLYCFYIGLTGMNTFLSVFLFFVGLGVWTLLEYCLHRFLFHLDHYLPNNQLAFTVHFLLHGVHHYLPMDKFRLVMPPTLFVVLAYPFYKLVFALLPFYWACSGFAGGIFGYICYDMTHYFLHHAKLPEYFQNLKKYHLEHHYKNYELGFGVTSWFWDKVFGTYLDIGETQQKTS</sequence>
<comment type="cofactor">
    <cofactor evidence="20">
        <name>Fe cation</name>
        <dbReference type="ChEBI" id="CHEBI:24875"/>
    </cofactor>
</comment>
<dbReference type="InterPro" id="IPR001199">
    <property type="entry name" value="Cyt_B5-like_heme/steroid-bd"/>
</dbReference>
<evidence type="ECO:0000256" key="12">
    <source>
        <dbReference type="ARBA" id="ARBA00022989"/>
    </source>
</evidence>
<evidence type="ECO:0000256" key="7">
    <source>
        <dbReference type="ARBA" id="ARBA00022692"/>
    </source>
</evidence>
<dbReference type="InterPro" id="IPR014430">
    <property type="entry name" value="Scs7"/>
</dbReference>
<evidence type="ECO:0000256" key="3">
    <source>
        <dbReference type="ARBA" id="ARBA00005189"/>
    </source>
</evidence>
<dbReference type="PROSITE" id="PS00191">
    <property type="entry name" value="CYTOCHROME_B5_1"/>
    <property type="match status" value="1"/>
</dbReference>
<dbReference type="PANTHER" id="PTHR12863">
    <property type="entry name" value="FATTY ACID HYDROXYLASE"/>
    <property type="match status" value="1"/>
</dbReference>
<dbReference type="GO" id="GO:0005506">
    <property type="term" value="F:iron ion binding"/>
    <property type="evidence" value="ECO:0007669"/>
    <property type="project" value="UniProtKB-UniRule"/>
</dbReference>
<evidence type="ECO:0000256" key="2">
    <source>
        <dbReference type="ARBA" id="ARBA00004991"/>
    </source>
</evidence>
<feature type="binding site" evidence="19">
    <location>
        <position position="235"/>
    </location>
    <ligand>
        <name>Zn(2+)</name>
        <dbReference type="ChEBI" id="CHEBI:29105"/>
        <label>1</label>
    </ligand>
</feature>
<evidence type="ECO:0000256" key="15">
    <source>
        <dbReference type="ARBA" id="ARBA00023098"/>
    </source>
</evidence>
<dbReference type="OrthoDB" id="2204368at2759"/>
<evidence type="ECO:0000256" key="18">
    <source>
        <dbReference type="PIRNR" id="PIRNR005149"/>
    </source>
</evidence>
<feature type="binding site" description="axial binding residue" evidence="20">
    <location>
        <position position="68"/>
    </location>
    <ligand>
        <name>heme</name>
        <dbReference type="ChEBI" id="CHEBI:30413"/>
    </ligand>
    <ligandPart>
        <name>Fe</name>
        <dbReference type="ChEBI" id="CHEBI:18248"/>
    </ligandPart>
</feature>
<dbReference type="InterPro" id="IPR006694">
    <property type="entry name" value="Fatty_acid_hydroxylase"/>
</dbReference>
<comment type="cofactor">
    <cofactor evidence="18 19">
        <name>Zn(2+)</name>
        <dbReference type="ChEBI" id="CHEBI:29105"/>
    </cofactor>
    <text evidence="18 19">Binds 2 Zn(2+) ions per subunit that likely form a catalytic dimetal center.</text>
</comment>
<keyword evidence="6 20" id="KW-0349">Heme</keyword>
<protein>
    <recommendedName>
        <fullName evidence="18">Ceramide very long chain fatty acid hydroxylase</fullName>
        <ecNumber evidence="18">1.-.-.-</ecNumber>
    </recommendedName>
</protein>
<feature type="binding site" evidence="19">
    <location>
        <position position="240"/>
    </location>
    <ligand>
        <name>Zn(2+)</name>
        <dbReference type="ChEBI" id="CHEBI:29105"/>
        <label>1</label>
    </ligand>
</feature>
<dbReference type="GO" id="GO:0080132">
    <property type="term" value="F:fatty acid 2-hydroxylase activity"/>
    <property type="evidence" value="ECO:0007669"/>
    <property type="project" value="InterPro"/>
</dbReference>
<accession>A0A9P8TT79</accession>
<dbReference type="Gene3D" id="3.10.120.10">
    <property type="entry name" value="Cytochrome b5-like heme/steroid binding domain"/>
    <property type="match status" value="1"/>
</dbReference>
<keyword evidence="8 18" id="KW-0479">Metal-binding</keyword>
<feature type="binding site" evidence="19">
    <location>
        <position position="339"/>
    </location>
    <ligand>
        <name>Zn(2+)</name>
        <dbReference type="ChEBI" id="CHEBI:29105"/>
        <label>1</label>
    </ligand>
</feature>
<dbReference type="Proteomes" id="UP000774326">
    <property type="component" value="Unassembled WGS sequence"/>
</dbReference>
<dbReference type="PROSITE" id="PS50255">
    <property type="entry name" value="CYTOCHROME_B5_2"/>
    <property type="match status" value="1"/>
</dbReference>
<evidence type="ECO:0000256" key="8">
    <source>
        <dbReference type="ARBA" id="ARBA00022723"/>
    </source>
</evidence>
<feature type="binding site" evidence="19">
    <location>
        <position position="259"/>
    </location>
    <ligand>
        <name>Zn(2+)</name>
        <dbReference type="ChEBI" id="CHEBI:29105"/>
        <label>1</label>
    </ligand>
</feature>
<feature type="domain" description="Cytochrome b5 heme-binding" evidence="22">
    <location>
        <begin position="5"/>
        <end position="86"/>
    </location>
</feature>
<evidence type="ECO:0000256" key="14">
    <source>
        <dbReference type="ARBA" id="ARBA00023004"/>
    </source>
</evidence>
<evidence type="ECO:0000256" key="20">
    <source>
        <dbReference type="PIRSR" id="PIRSR005149-50"/>
    </source>
</evidence>
<dbReference type="SUPFAM" id="SSF55856">
    <property type="entry name" value="Cytochrome b5-like heme/steroid binding domain"/>
    <property type="match status" value="1"/>
</dbReference>
<evidence type="ECO:0000259" key="22">
    <source>
        <dbReference type="PROSITE" id="PS50255"/>
    </source>
</evidence>
<evidence type="ECO:0000256" key="9">
    <source>
        <dbReference type="ARBA" id="ARBA00022824"/>
    </source>
</evidence>
<evidence type="ECO:0000256" key="11">
    <source>
        <dbReference type="ARBA" id="ARBA00022833"/>
    </source>
</evidence>
<comment type="similarity">
    <text evidence="4 18">Belongs to the sterol desaturase family. SCS7 subfamily.</text>
</comment>
<evidence type="ECO:0000313" key="24">
    <source>
        <dbReference type="Proteomes" id="UP000774326"/>
    </source>
</evidence>
<dbReference type="GO" id="GO:0020037">
    <property type="term" value="F:heme binding"/>
    <property type="evidence" value="ECO:0007669"/>
    <property type="project" value="InterPro"/>
</dbReference>